<dbReference type="InterPro" id="IPR020568">
    <property type="entry name" value="Ribosomal_Su5_D2-typ_SF"/>
</dbReference>
<dbReference type="GO" id="GO:0071028">
    <property type="term" value="P:nuclear mRNA surveillance"/>
    <property type="evidence" value="ECO:0007669"/>
    <property type="project" value="TreeGrafter"/>
</dbReference>
<keyword evidence="7" id="KW-1185">Reference proteome</keyword>
<protein>
    <recommendedName>
        <fullName evidence="5">Exoribonuclease phosphorolytic domain-containing protein</fullName>
    </recommendedName>
</protein>
<dbReference type="InterPro" id="IPR027408">
    <property type="entry name" value="PNPase/RNase_PH_dom_sf"/>
</dbReference>
<dbReference type="GO" id="GO:0034476">
    <property type="term" value="P:U5 snRNA 3'-end processing"/>
    <property type="evidence" value="ECO:0007669"/>
    <property type="project" value="TreeGrafter"/>
</dbReference>
<comment type="similarity">
    <text evidence="3">Belongs to the RNase PH family.</text>
</comment>
<dbReference type="GO" id="GO:0000467">
    <property type="term" value="P:exonucleolytic trimming to generate mature 3'-end of 5.8S rRNA from tricistronic rRNA transcript (SSU-rRNA, 5.8S rRNA, LSU-rRNA)"/>
    <property type="evidence" value="ECO:0007669"/>
    <property type="project" value="TreeGrafter"/>
</dbReference>
<comment type="caution">
    <text evidence="6">The sequence shown here is derived from an EMBL/GenBank/DDBJ whole genome shotgun (WGS) entry which is preliminary data.</text>
</comment>
<dbReference type="AlphaFoldDB" id="A0A8S9XV81"/>
<evidence type="ECO:0000313" key="6">
    <source>
        <dbReference type="EMBL" id="KAF6212469.1"/>
    </source>
</evidence>
<dbReference type="GO" id="GO:0071038">
    <property type="term" value="P:TRAMP-dependent tRNA surveillance pathway"/>
    <property type="evidence" value="ECO:0007669"/>
    <property type="project" value="TreeGrafter"/>
</dbReference>
<dbReference type="GO" id="GO:0000176">
    <property type="term" value="C:nuclear exosome (RNase complex)"/>
    <property type="evidence" value="ECO:0007669"/>
    <property type="project" value="TreeGrafter"/>
</dbReference>
<dbReference type="GO" id="GO:0000177">
    <property type="term" value="C:cytoplasmic exosome (RNase complex)"/>
    <property type="evidence" value="ECO:0007669"/>
    <property type="project" value="TreeGrafter"/>
</dbReference>
<evidence type="ECO:0000313" key="7">
    <source>
        <dbReference type="Proteomes" id="UP000466442"/>
    </source>
</evidence>
<organism evidence="6 7">
    <name type="scientific">Apolygus lucorum</name>
    <name type="common">Small green plant bug</name>
    <name type="synonym">Lygocoris lucorum</name>
    <dbReference type="NCBI Taxonomy" id="248454"/>
    <lineage>
        <taxon>Eukaryota</taxon>
        <taxon>Metazoa</taxon>
        <taxon>Ecdysozoa</taxon>
        <taxon>Arthropoda</taxon>
        <taxon>Hexapoda</taxon>
        <taxon>Insecta</taxon>
        <taxon>Pterygota</taxon>
        <taxon>Neoptera</taxon>
        <taxon>Paraneoptera</taxon>
        <taxon>Hemiptera</taxon>
        <taxon>Heteroptera</taxon>
        <taxon>Panheteroptera</taxon>
        <taxon>Cimicomorpha</taxon>
        <taxon>Miridae</taxon>
        <taxon>Mirini</taxon>
        <taxon>Apolygus</taxon>
    </lineage>
</organism>
<gene>
    <name evidence="6" type="ORF">GE061_012992</name>
</gene>
<dbReference type="GO" id="GO:0034475">
    <property type="term" value="P:U4 snRNA 3'-end processing"/>
    <property type="evidence" value="ECO:0007669"/>
    <property type="project" value="TreeGrafter"/>
</dbReference>
<dbReference type="InterPro" id="IPR050590">
    <property type="entry name" value="Exosome_comp_Rrp42_subfam"/>
</dbReference>
<keyword evidence="4" id="KW-0963">Cytoplasm</keyword>
<evidence type="ECO:0000256" key="3">
    <source>
        <dbReference type="ARBA" id="ARBA00006678"/>
    </source>
</evidence>
<dbReference type="Gene3D" id="3.30.230.70">
    <property type="entry name" value="GHMP Kinase, N-terminal domain"/>
    <property type="match status" value="1"/>
</dbReference>
<evidence type="ECO:0000259" key="5">
    <source>
        <dbReference type="Pfam" id="PF01138"/>
    </source>
</evidence>
<evidence type="ECO:0000256" key="2">
    <source>
        <dbReference type="ARBA" id="ARBA00004496"/>
    </source>
</evidence>
<accession>A0A8S9XV81</accession>
<dbReference type="GO" id="GO:0034473">
    <property type="term" value="P:U1 snRNA 3'-end processing"/>
    <property type="evidence" value="ECO:0007669"/>
    <property type="project" value="TreeGrafter"/>
</dbReference>
<proteinExistence type="inferred from homology"/>
<dbReference type="OrthoDB" id="10264038at2759"/>
<dbReference type="GO" id="GO:0071035">
    <property type="term" value="P:nuclear polyadenylation-dependent rRNA catabolic process"/>
    <property type="evidence" value="ECO:0007669"/>
    <property type="project" value="TreeGrafter"/>
</dbReference>
<dbReference type="GO" id="GO:0016075">
    <property type="term" value="P:rRNA catabolic process"/>
    <property type="evidence" value="ECO:0007669"/>
    <property type="project" value="TreeGrafter"/>
</dbReference>
<feature type="domain" description="Exoribonuclease phosphorolytic" evidence="5">
    <location>
        <begin position="31"/>
        <end position="119"/>
    </location>
</feature>
<comment type="subcellular location">
    <subcellularLocation>
        <location evidence="2">Cytoplasm</location>
    </subcellularLocation>
    <subcellularLocation>
        <location evidence="1">Nucleus</location>
    </subcellularLocation>
</comment>
<dbReference type="PANTHER" id="PTHR11097">
    <property type="entry name" value="EXOSOME COMPLEX EXONUCLEASE RIBOSOMAL RNA PROCESSING PROTEIN"/>
    <property type="match status" value="1"/>
</dbReference>
<dbReference type="Pfam" id="PF01138">
    <property type="entry name" value="RNase_PH"/>
    <property type="match status" value="1"/>
</dbReference>
<dbReference type="PANTHER" id="PTHR11097:SF14">
    <property type="entry name" value="EXOSOME COMPLEX COMPONENT RRP45"/>
    <property type="match status" value="1"/>
</dbReference>
<evidence type="ECO:0000256" key="4">
    <source>
        <dbReference type="ARBA" id="ARBA00022490"/>
    </source>
</evidence>
<dbReference type="GO" id="GO:0035925">
    <property type="term" value="F:mRNA 3'-UTR AU-rich region binding"/>
    <property type="evidence" value="ECO:0007669"/>
    <property type="project" value="TreeGrafter"/>
</dbReference>
<dbReference type="Proteomes" id="UP000466442">
    <property type="component" value="Unassembled WGS sequence"/>
</dbReference>
<sequence length="128" mass="14466">MRESVFANCESDFVVAAIKKKKRLDGRLFEELRNIELHFGSDYGCAYVTLGETKVLAQVSCELSEPRNARKNEGNIFVNVEINDMVCGVFETGHQSHLGIHTNRLIEKCIKDSRCVDLEALCIISEEQ</sequence>
<dbReference type="EMBL" id="WIXP02000004">
    <property type="protein sequence ID" value="KAF6212469.1"/>
    <property type="molecule type" value="Genomic_DNA"/>
</dbReference>
<dbReference type="InterPro" id="IPR001247">
    <property type="entry name" value="ExoRNase_PH_dom1"/>
</dbReference>
<reference evidence="6" key="1">
    <citation type="journal article" date="2021" name="Mol. Ecol. Resour.">
        <title>Apolygus lucorum genome provides insights into omnivorousness and mesophyll feeding.</title>
        <authorList>
            <person name="Liu Y."/>
            <person name="Liu H."/>
            <person name="Wang H."/>
            <person name="Huang T."/>
            <person name="Liu B."/>
            <person name="Yang B."/>
            <person name="Yin L."/>
            <person name="Li B."/>
            <person name="Zhang Y."/>
            <person name="Zhang S."/>
            <person name="Jiang F."/>
            <person name="Zhang X."/>
            <person name="Ren Y."/>
            <person name="Wang B."/>
            <person name="Wang S."/>
            <person name="Lu Y."/>
            <person name="Wu K."/>
            <person name="Fan W."/>
            <person name="Wang G."/>
        </authorList>
    </citation>
    <scope>NUCLEOTIDE SEQUENCE</scope>
    <source>
        <strain evidence="6">12Hb</strain>
    </source>
</reference>
<dbReference type="SUPFAM" id="SSF54211">
    <property type="entry name" value="Ribosomal protein S5 domain 2-like"/>
    <property type="match status" value="1"/>
</dbReference>
<evidence type="ECO:0000256" key="1">
    <source>
        <dbReference type="ARBA" id="ARBA00004123"/>
    </source>
</evidence>
<name>A0A8S9XV81_APOLU</name>
<feature type="non-terminal residue" evidence="6">
    <location>
        <position position="1"/>
    </location>
</feature>